<dbReference type="Proteomes" id="UP000249757">
    <property type="component" value="Unassembled WGS sequence"/>
</dbReference>
<gene>
    <name evidence="2" type="ORF">Ptr86124_003567</name>
    <name evidence="1" type="ORF">PtrM4_022390</name>
</gene>
<evidence type="ECO:0000313" key="1">
    <source>
        <dbReference type="EMBL" id="KAF7577999.1"/>
    </source>
</evidence>
<dbReference type="OrthoDB" id="3669623at2759"/>
<dbReference type="EMBL" id="NRDI02000003">
    <property type="protein sequence ID" value="KAI1518266.1"/>
    <property type="molecule type" value="Genomic_DNA"/>
</dbReference>
<reference evidence="2" key="2">
    <citation type="submission" date="2021-05" db="EMBL/GenBank/DDBJ databases">
        <authorList>
            <person name="Moolhuijzen P.M."/>
            <person name="Moffat C.S."/>
        </authorList>
    </citation>
    <scope>NUCLEOTIDE SEQUENCE</scope>
    <source>
        <strain evidence="2">86-124</strain>
    </source>
</reference>
<dbReference type="Proteomes" id="UP000245464">
    <property type="component" value="Chromosome 1"/>
</dbReference>
<comment type="caution">
    <text evidence="2">The sequence shown here is derived from an EMBL/GenBank/DDBJ whole genome shotgun (WGS) entry which is preliminary data.</text>
</comment>
<proteinExistence type="predicted"/>
<name>A0A2W1FNB2_9PLEO</name>
<keyword evidence="4" id="KW-1185">Reference proteome</keyword>
<organism evidence="2 4">
    <name type="scientific">Pyrenophora tritici-repentis</name>
    <dbReference type="NCBI Taxonomy" id="45151"/>
    <lineage>
        <taxon>Eukaryota</taxon>
        <taxon>Fungi</taxon>
        <taxon>Dikarya</taxon>
        <taxon>Ascomycota</taxon>
        <taxon>Pezizomycotina</taxon>
        <taxon>Dothideomycetes</taxon>
        <taxon>Pleosporomycetidae</taxon>
        <taxon>Pleosporales</taxon>
        <taxon>Pleosporineae</taxon>
        <taxon>Pleosporaceae</taxon>
        <taxon>Pyrenophora</taxon>
    </lineage>
</organism>
<sequence length="100" mass="10402">MSTSAGGSLVIITCKEPKPELDLSPLFNLNPDNTSVIPTPGGRTEGTVGSIYQADQTKRIAMIAVIQHAGGLSFPSPTYPVSTPFLPSTAKKIMSAVDGN</sequence>
<evidence type="ECO:0000313" key="4">
    <source>
        <dbReference type="Proteomes" id="UP000249757"/>
    </source>
</evidence>
<protein>
    <submittedName>
        <fullName evidence="2">Uncharacterized protein</fullName>
    </submittedName>
</protein>
<dbReference type="EMBL" id="NQIK02000001">
    <property type="protein sequence ID" value="KAF7577999.1"/>
    <property type="molecule type" value="Genomic_DNA"/>
</dbReference>
<reference evidence="4" key="4">
    <citation type="journal article" date="2022" name="Microb. Genom.">
        <title>A global pangenome for the wheat fungal pathogen Pyrenophora tritici-repentis and prediction of effector protein structural homology.</title>
        <authorList>
            <person name="Moolhuijzen P.M."/>
            <person name="See P.T."/>
            <person name="Shi G."/>
            <person name="Powell H.R."/>
            <person name="Cockram J."/>
            <person name="Jorgensen L.N."/>
            <person name="Benslimane H."/>
            <person name="Strelkov S.E."/>
            <person name="Turner J."/>
            <person name="Liu Z."/>
            <person name="Moffat C.S."/>
        </authorList>
    </citation>
    <scope>NUCLEOTIDE SEQUENCE [LARGE SCALE GENOMIC DNA]</scope>
</reference>
<evidence type="ECO:0000313" key="3">
    <source>
        <dbReference type="Proteomes" id="UP000245464"/>
    </source>
</evidence>
<reference evidence="2" key="3">
    <citation type="journal article" date="2022" name="bioRxiv">
        <title>A global pangenome for the wheat fungal pathogen Pyrenophora tritici-repentis and prediction of effector protein structural homology.</title>
        <authorList>
            <person name="Moolhuijzen P."/>
            <person name="See P.T."/>
            <person name="Shi G."/>
            <person name="Powell H.R."/>
            <person name="Cockram J."/>
            <person name="Jorgensen L.N."/>
            <person name="Benslimane H."/>
            <person name="Strelkov S.E."/>
            <person name="Turner J."/>
            <person name="Liu Z."/>
            <person name="Moffat C.S."/>
        </authorList>
    </citation>
    <scope>NUCLEOTIDE SEQUENCE</scope>
    <source>
        <strain evidence="2">86-124</strain>
    </source>
</reference>
<accession>A0A2W1FNB2</accession>
<reference evidence="1 3" key="1">
    <citation type="journal article" date="2018" name="BMC Genomics">
        <title>Comparative genomics of the wheat fungal pathogen Pyrenophora tritici-repentis reveals chromosomal variations and genome plasticity.</title>
        <authorList>
            <person name="Moolhuijzen P."/>
            <person name="See P.T."/>
            <person name="Hane J.K."/>
            <person name="Shi G."/>
            <person name="Liu Z."/>
            <person name="Oliver R.P."/>
            <person name="Moffat C.S."/>
        </authorList>
    </citation>
    <scope>NUCLEOTIDE SEQUENCE [LARGE SCALE GENOMIC DNA]</scope>
    <source>
        <strain evidence="1">M4</strain>
    </source>
</reference>
<evidence type="ECO:0000313" key="2">
    <source>
        <dbReference type="EMBL" id="KAI1518266.1"/>
    </source>
</evidence>
<dbReference type="AlphaFoldDB" id="A0A2W1FNB2"/>